<organism evidence="2 3">
    <name type="scientific">Thalassomonas actiniarum</name>
    <dbReference type="NCBI Taxonomy" id="485447"/>
    <lineage>
        <taxon>Bacteria</taxon>
        <taxon>Pseudomonadati</taxon>
        <taxon>Pseudomonadota</taxon>
        <taxon>Gammaproteobacteria</taxon>
        <taxon>Alteromonadales</taxon>
        <taxon>Colwelliaceae</taxon>
        <taxon>Thalassomonas</taxon>
    </lineage>
</organism>
<proteinExistence type="predicted"/>
<gene>
    <name evidence="2" type="ORF">SG35_002025</name>
</gene>
<dbReference type="AlphaFoldDB" id="A0AAE9YU07"/>
<dbReference type="Proteomes" id="UP000032568">
    <property type="component" value="Chromosome"/>
</dbReference>
<dbReference type="PANTHER" id="PTHR12526">
    <property type="entry name" value="GLYCOSYLTRANSFERASE"/>
    <property type="match status" value="1"/>
</dbReference>
<feature type="domain" description="Glycosyltransferase subfamily 4-like N-terminal" evidence="1">
    <location>
        <begin position="23"/>
        <end position="213"/>
    </location>
</feature>
<dbReference type="CDD" id="cd03801">
    <property type="entry name" value="GT4_PimA-like"/>
    <property type="match status" value="1"/>
</dbReference>
<dbReference type="Pfam" id="PF13439">
    <property type="entry name" value="Glyco_transf_4"/>
    <property type="match status" value="1"/>
</dbReference>
<dbReference type="Gene3D" id="3.40.50.2000">
    <property type="entry name" value="Glycogen Phosphorylase B"/>
    <property type="match status" value="2"/>
</dbReference>
<name>A0AAE9YU07_9GAMM</name>
<dbReference type="InterPro" id="IPR028098">
    <property type="entry name" value="Glyco_trans_4-like_N"/>
</dbReference>
<dbReference type="EMBL" id="CP059735">
    <property type="protein sequence ID" value="WDD99482.1"/>
    <property type="molecule type" value="Genomic_DNA"/>
</dbReference>
<protein>
    <submittedName>
        <fullName evidence="2">Glycosyltransferase</fullName>
    </submittedName>
</protein>
<accession>A0AAE9YU07</accession>
<dbReference type="KEGG" id="tact:SG35_002025"/>
<evidence type="ECO:0000313" key="3">
    <source>
        <dbReference type="Proteomes" id="UP000032568"/>
    </source>
</evidence>
<keyword evidence="3" id="KW-1185">Reference proteome</keyword>
<dbReference type="PANTHER" id="PTHR12526:SF600">
    <property type="entry name" value="GLYCOSYL TRANSFERASE GROUP 1"/>
    <property type="match status" value="1"/>
</dbReference>
<evidence type="ECO:0000313" key="2">
    <source>
        <dbReference type="EMBL" id="WDD99482.1"/>
    </source>
</evidence>
<dbReference type="RefSeq" id="WP_044834111.1">
    <property type="nucleotide sequence ID" value="NZ_CP059735.1"/>
</dbReference>
<dbReference type="GO" id="GO:0016757">
    <property type="term" value="F:glycosyltransferase activity"/>
    <property type="evidence" value="ECO:0007669"/>
    <property type="project" value="TreeGrafter"/>
</dbReference>
<dbReference type="Pfam" id="PF13692">
    <property type="entry name" value="Glyco_trans_1_4"/>
    <property type="match status" value="1"/>
</dbReference>
<reference evidence="2 3" key="1">
    <citation type="journal article" date="2015" name="Genome Announc.">
        <title>Draft Genome Sequences of Marine Isolates of Thalassomonas viridans and Thalassomonas actiniarum.</title>
        <authorList>
            <person name="Olonade I."/>
            <person name="van Zyl L.J."/>
            <person name="Trindade M."/>
        </authorList>
    </citation>
    <scope>NUCLEOTIDE SEQUENCE [LARGE SCALE GENOMIC DNA]</scope>
    <source>
        <strain evidence="2 3">A5K-106</strain>
    </source>
</reference>
<reference evidence="2 3" key="2">
    <citation type="journal article" date="2022" name="Mar. Drugs">
        <title>Bioassay-Guided Fractionation Leads to the Detection of Cholic Acid Generated by the Rare Thalassomonas sp.</title>
        <authorList>
            <person name="Pheiffer F."/>
            <person name="Schneider Y.K."/>
            <person name="Hansen E.H."/>
            <person name="Andersen J.H."/>
            <person name="Isaksson J."/>
            <person name="Busche T."/>
            <person name="R C."/>
            <person name="Kalinowski J."/>
            <person name="Zyl L.V."/>
            <person name="Trindade M."/>
        </authorList>
    </citation>
    <scope>NUCLEOTIDE SEQUENCE [LARGE SCALE GENOMIC DNA]</scope>
    <source>
        <strain evidence="2 3">A5K-106</strain>
    </source>
</reference>
<sequence length="401" mass="44465">MAKILFITTRLPYPTNEGHQIRTYNLLKRICPSHQVHYLSLQRNDDDPSAVQHLESMCQSVQVFPIPNEHSKIRFAKDLLQGFFTKTPFVVRKYFSQELARAIEEKLTSEQFDLVHFDMLPLAQYANLLGNVPYVLNNHNVESLLLKRRAENADSLPEKVFFGNQGKSLHQFEADVCARAKETFVCSQIDADILQALSPAAKISVVENGVDTQFFSPGKQEQVENSLVFVGGMGWFPNKDGMIFFMDEVMPKILAKVPDAKLTLVGKSTGVQIPPDVKDNITVTGFVDDFRPIVASAAVYILPIRVGSGTRLKLLEAMAMGKAIVSTSVGAEGVNLSADENIIYADDASAFARGIIALLTDSEKNSRFGHSARDLATGKYDWDIIANKLLSSYNTIITTNT</sequence>
<dbReference type="SUPFAM" id="SSF53756">
    <property type="entry name" value="UDP-Glycosyltransferase/glycogen phosphorylase"/>
    <property type="match status" value="1"/>
</dbReference>
<evidence type="ECO:0000259" key="1">
    <source>
        <dbReference type="Pfam" id="PF13439"/>
    </source>
</evidence>